<name>A0ABR9HVW9_9PSEU</name>
<dbReference type="Proteomes" id="UP000631670">
    <property type="component" value="Unassembled WGS sequence"/>
</dbReference>
<evidence type="ECO:0000313" key="1">
    <source>
        <dbReference type="EMBL" id="MBE1495084.1"/>
    </source>
</evidence>
<gene>
    <name evidence="1" type="ORF">H4696_002184</name>
</gene>
<proteinExistence type="predicted"/>
<sequence>MTKDQVWIGGYASAQKFISAYPEGREIFLDFAYEMTADGEFGEPIPDSEGVWINCADALVVQLISANSNDDSEDFVEEQQEPSAAMSRLAQRGRLWIMNHTKGLRRRSDEG</sequence>
<organism evidence="1 2">
    <name type="scientific">Amycolatopsis lexingtonensis</name>
    <dbReference type="NCBI Taxonomy" id="218822"/>
    <lineage>
        <taxon>Bacteria</taxon>
        <taxon>Bacillati</taxon>
        <taxon>Actinomycetota</taxon>
        <taxon>Actinomycetes</taxon>
        <taxon>Pseudonocardiales</taxon>
        <taxon>Pseudonocardiaceae</taxon>
        <taxon>Amycolatopsis</taxon>
    </lineage>
</organism>
<comment type="caution">
    <text evidence="1">The sequence shown here is derived from an EMBL/GenBank/DDBJ whole genome shotgun (WGS) entry which is preliminary data.</text>
</comment>
<keyword evidence="2" id="KW-1185">Reference proteome</keyword>
<protein>
    <submittedName>
        <fullName evidence="1">Uncharacterized protein</fullName>
    </submittedName>
</protein>
<reference evidence="1 2" key="1">
    <citation type="submission" date="2020-10" db="EMBL/GenBank/DDBJ databases">
        <title>Sequencing the genomes of 1000 actinobacteria strains.</title>
        <authorList>
            <person name="Klenk H.-P."/>
        </authorList>
    </citation>
    <scope>NUCLEOTIDE SEQUENCE [LARGE SCALE GENOMIC DNA]</scope>
    <source>
        <strain evidence="1 2">DSM 44653</strain>
    </source>
</reference>
<dbReference type="EMBL" id="JADBEG010000001">
    <property type="protein sequence ID" value="MBE1495084.1"/>
    <property type="molecule type" value="Genomic_DNA"/>
</dbReference>
<accession>A0ABR9HVW9</accession>
<evidence type="ECO:0000313" key="2">
    <source>
        <dbReference type="Proteomes" id="UP000631670"/>
    </source>
</evidence>
<dbReference type="InterPro" id="IPR045919">
    <property type="entry name" value="DUF6338"/>
</dbReference>
<dbReference type="Pfam" id="PF19865">
    <property type="entry name" value="DUF6338"/>
    <property type="match status" value="1"/>
</dbReference>